<evidence type="ECO:0000313" key="4">
    <source>
        <dbReference type="Proteomes" id="UP001319180"/>
    </source>
</evidence>
<dbReference type="EMBL" id="JAHESC010000005">
    <property type="protein sequence ID" value="MBT1685986.1"/>
    <property type="molecule type" value="Genomic_DNA"/>
</dbReference>
<keyword evidence="3" id="KW-0808">Transferase</keyword>
<name>A0AAP2GGC6_9BACT</name>
<feature type="transmembrane region" description="Helical" evidence="1">
    <location>
        <begin position="12"/>
        <end position="29"/>
    </location>
</feature>
<accession>A0AAP2GGC6</accession>
<dbReference type="RefSeq" id="WP_254089234.1">
    <property type="nucleotide sequence ID" value="NZ_JAHESC010000005.1"/>
</dbReference>
<sequence>MTWIENKYVQRIGITAVVAAVGWAVRDALMPGMKLFQHIVATVAFIVFIQLVWEIYERVHRGLNRWMPFSRFLYGRIFVQLASGVAIMMVLRTVMMYPLQHRFPEVFRDDVMTVMFIAHVGIAVAINMIFISAHFIRQWKEELLRVARIEKEKAQLQYHHLKNQVNPHFLFNALASLDALVKTDPALASHYINHLSKVYRYVLDHEAREVVGLQLELDFIQHYIALQRIRFREALIVDLALSPEAGEKKIVLVTLQLLIDNAIKHNEIHRDRPLTIRIFDRDDLLVVTNNVQPKALLEPSTRQGLRQLVELYAYLSDRPVKITGTDAMFTVEIPLL</sequence>
<dbReference type="AlphaFoldDB" id="A0AAP2GGC6"/>
<keyword evidence="1" id="KW-0472">Membrane</keyword>
<reference evidence="3 4" key="1">
    <citation type="submission" date="2021-05" db="EMBL/GenBank/DDBJ databases">
        <title>A Polyphasic approach of four new species of the genus Ohtaekwangia: Ohtaekwangia histidinii sp. nov., Ohtaekwangia cretensis sp. nov., Ohtaekwangia indiensis sp. nov., Ohtaekwangia reichenbachii sp. nov. from diverse environment.</title>
        <authorList>
            <person name="Octaviana S."/>
        </authorList>
    </citation>
    <scope>NUCLEOTIDE SEQUENCE [LARGE SCALE GENOMIC DNA]</scope>
    <source>
        <strain evidence="3 4">PWU37</strain>
    </source>
</reference>
<dbReference type="PANTHER" id="PTHR34220:SF7">
    <property type="entry name" value="SENSOR HISTIDINE KINASE YPDA"/>
    <property type="match status" value="1"/>
</dbReference>
<evidence type="ECO:0000313" key="3">
    <source>
        <dbReference type="EMBL" id="MBT1685986.1"/>
    </source>
</evidence>
<dbReference type="Pfam" id="PF06580">
    <property type="entry name" value="His_kinase"/>
    <property type="match status" value="1"/>
</dbReference>
<dbReference type="Proteomes" id="UP001319180">
    <property type="component" value="Unassembled WGS sequence"/>
</dbReference>
<evidence type="ECO:0000256" key="1">
    <source>
        <dbReference type="SAM" id="Phobius"/>
    </source>
</evidence>
<feature type="transmembrane region" description="Helical" evidence="1">
    <location>
        <begin position="111"/>
        <end position="136"/>
    </location>
</feature>
<keyword evidence="3" id="KW-0418">Kinase</keyword>
<keyword evidence="4" id="KW-1185">Reference proteome</keyword>
<keyword evidence="1" id="KW-0812">Transmembrane</keyword>
<comment type="caution">
    <text evidence="3">The sequence shown here is derived from an EMBL/GenBank/DDBJ whole genome shotgun (WGS) entry which is preliminary data.</text>
</comment>
<dbReference type="InterPro" id="IPR010559">
    <property type="entry name" value="Sig_transdc_His_kin_internal"/>
</dbReference>
<feature type="domain" description="Signal transduction histidine kinase internal region" evidence="2">
    <location>
        <begin position="157"/>
        <end position="234"/>
    </location>
</feature>
<proteinExistence type="predicted"/>
<dbReference type="PANTHER" id="PTHR34220">
    <property type="entry name" value="SENSOR HISTIDINE KINASE YPDA"/>
    <property type="match status" value="1"/>
</dbReference>
<organism evidence="3 4">
    <name type="scientific">Dawidia soli</name>
    <dbReference type="NCBI Taxonomy" id="2782352"/>
    <lineage>
        <taxon>Bacteria</taxon>
        <taxon>Pseudomonadati</taxon>
        <taxon>Bacteroidota</taxon>
        <taxon>Cytophagia</taxon>
        <taxon>Cytophagales</taxon>
        <taxon>Chryseotaleaceae</taxon>
        <taxon>Dawidia</taxon>
    </lineage>
</organism>
<dbReference type="InterPro" id="IPR050640">
    <property type="entry name" value="Bact_2-comp_sensor_kinase"/>
</dbReference>
<keyword evidence="1" id="KW-1133">Transmembrane helix</keyword>
<feature type="transmembrane region" description="Helical" evidence="1">
    <location>
        <begin position="77"/>
        <end position="99"/>
    </location>
</feature>
<dbReference type="GO" id="GO:0016020">
    <property type="term" value="C:membrane"/>
    <property type="evidence" value="ECO:0007669"/>
    <property type="project" value="InterPro"/>
</dbReference>
<gene>
    <name evidence="3" type="ORF">KK078_05435</name>
</gene>
<evidence type="ECO:0000259" key="2">
    <source>
        <dbReference type="Pfam" id="PF06580"/>
    </source>
</evidence>
<protein>
    <submittedName>
        <fullName evidence="3">Histidine kinase</fullName>
    </submittedName>
</protein>
<dbReference type="GO" id="GO:0000155">
    <property type="term" value="F:phosphorelay sensor kinase activity"/>
    <property type="evidence" value="ECO:0007669"/>
    <property type="project" value="InterPro"/>
</dbReference>
<feature type="transmembrane region" description="Helical" evidence="1">
    <location>
        <begin position="35"/>
        <end position="56"/>
    </location>
</feature>